<gene>
    <name evidence="2" type="ORF">Esi_0024_0147</name>
</gene>
<dbReference type="OrthoDB" id="10396725at2759"/>
<feature type="region of interest" description="Disordered" evidence="1">
    <location>
        <begin position="216"/>
        <end position="235"/>
    </location>
</feature>
<dbReference type="EMBL" id="FN649740">
    <property type="protein sequence ID" value="CBN76977.1"/>
    <property type="molecule type" value="Genomic_DNA"/>
</dbReference>
<dbReference type="Proteomes" id="UP000002630">
    <property type="component" value="Linkage Group LG15"/>
</dbReference>
<reference evidence="2 3" key="1">
    <citation type="journal article" date="2010" name="Nature">
        <title>The Ectocarpus genome and the independent evolution of multicellularity in brown algae.</title>
        <authorList>
            <person name="Cock J.M."/>
            <person name="Sterck L."/>
            <person name="Rouze P."/>
            <person name="Scornet D."/>
            <person name="Allen A.E."/>
            <person name="Amoutzias G."/>
            <person name="Anthouard V."/>
            <person name="Artiguenave F."/>
            <person name="Aury J.M."/>
            <person name="Badger J.H."/>
            <person name="Beszteri B."/>
            <person name="Billiau K."/>
            <person name="Bonnet E."/>
            <person name="Bothwell J.H."/>
            <person name="Bowler C."/>
            <person name="Boyen C."/>
            <person name="Brownlee C."/>
            <person name="Carrano C.J."/>
            <person name="Charrier B."/>
            <person name="Cho G.Y."/>
            <person name="Coelho S.M."/>
            <person name="Collen J."/>
            <person name="Corre E."/>
            <person name="Da Silva C."/>
            <person name="Delage L."/>
            <person name="Delaroque N."/>
            <person name="Dittami S.M."/>
            <person name="Doulbeau S."/>
            <person name="Elias M."/>
            <person name="Farnham G."/>
            <person name="Gachon C.M."/>
            <person name="Gschloessl B."/>
            <person name="Heesch S."/>
            <person name="Jabbari K."/>
            <person name="Jubin C."/>
            <person name="Kawai H."/>
            <person name="Kimura K."/>
            <person name="Kloareg B."/>
            <person name="Kupper F.C."/>
            <person name="Lang D."/>
            <person name="Le Bail A."/>
            <person name="Leblanc C."/>
            <person name="Lerouge P."/>
            <person name="Lohr M."/>
            <person name="Lopez P.J."/>
            <person name="Martens C."/>
            <person name="Maumus F."/>
            <person name="Michel G."/>
            <person name="Miranda-Saavedra D."/>
            <person name="Morales J."/>
            <person name="Moreau H."/>
            <person name="Motomura T."/>
            <person name="Nagasato C."/>
            <person name="Napoli C.A."/>
            <person name="Nelson D.R."/>
            <person name="Nyvall-Collen P."/>
            <person name="Peters A.F."/>
            <person name="Pommier C."/>
            <person name="Potin P."/>
            <person name="Poulain J."/>
            <person name="Quesneville H."/>
            <person name="Read B."/>
            <person name="Rensing S.A."/>
            <person name="Ritter A."/>
            <person name="Rousvoal S."/>
            <person name="Samanta M."/>
            <person name="Samson G."/>
            <person name="Schroeder D.C."/>
            <person name="Segurens B."/>
            <person name="Strittmatter M."/>
            <person name="Tonon T."/>
            <person name="Tregear J.W."/>
            <person name="Valentin K."/>
            <person name="von Dassow P."/>
            <person name="Yamagishi T."/>
            <person name="Van de Peer Y."/>
            <person name="Wincker P."/>
        </authorList>
    </citation>
    <scope>NUCLEOTIDE SEQUENCE [LARGE SCALE GENOMIC DNA]</scope>
    <source>
        <strain evidence="3">Ec32 / CCAP1310/4</strain>
    </source>
</reference>
<sequence>MGAAGSVGVVDPTALRKEYEAMAAQDVGDEELLNHMKKLIISPKTEAADKPKTKETAPNVEGTRRSSVRRNSGPAPGVDSAAVAGPKARRGSGGIAASGVEGGAAGSTARRGSASRPLSHNSRLSQSSSSTQASQQSRRASNARRSSVDGDRPLSAPQTKPPVPKQRPRSSLGEKNDGSGKPTKSRRRSYLGQPTAGQGGVAVGAAAAVAVDAAAAVDGAAPAQDEPAKDEPPQDVEDMKIDSWESVSQQPSCPLCHMVFSTEGKRDQHIKYSPVHAPPAEGSNPPPEPTMDSITIYSGSKLFWRTRLNVEMFMQQHKTANNVVQMDAAERAFHNLGMKPTPENVQAEATRKAAVSFIIKRIQVDRDESPEEAGGPAVSHKVSMLQMAADEDGMQLLVEKPEGVNDTFSRAMTKRASIQEVAEVMTSLRKSLGDVNTAAQAAAASLVGATGTVEQGRRGSVEVARRASIQGS</sequence>
<evidence type="ECO:0000313" key="3">
    <source>
        <dbReference type="Proteomes" id="UP000002630"/>
    </source>
</evidence>
<feature type="compositionally biased region" description="Basic and acidic residues" evidence="1">
    <location>
        <begin position="46"/>
        <end position="55"/>
    </location>
</feature>
<feature type="compositionally biased region" description="Gly residues" evidence="1">
    <location>
        <begin position="91"/>
        <end position="105"/>
    </location>
</feature>
<evidence type="ECO:0000313" key="2">
    <source>
        <dbReference type="EMBL" id="CBN76977.1"/>
    </source>
</evidence>
<dbReference type="InParanoid" id="D8LJ93"/>
<proteinExistence type="predicted"/>
<evidence type="ECO:0000256" key="1">
    <source>
        <dbReference type="SAM" id="MobiDB-lite"/>
    </source>
</evidence>
<feature type="compositionally biased region" description="Low complexity" evidence="1">
    <location>
        <begin position="216"/>
        <end position="225"/>
    </location>
</feature>
<organism evidence="2 3">
    <name type="scientific">Ectocarpus siliculosus</name>
    <name type="common">Brown alga</name>
    <name type="synonym">Conferva siliculosa</name>
    <dbReference type="NCBI Taxonomy" id="2880"/>
    <lineage>
        <taxon>Eukaryota</taxon>
        <taxon>Sar</taxon>
        <taxon>Stramenopiles</taxon>
        <taxon>Ochrophyta</taxon>
        <taxon>PX clade</taxon>
        <taxon>Phaeophyceae</taxon>
        <taxon>Ectocarpales</taxon>
        <taxon>Ectocarpaceae</taxon>
        <taxon>Ectocarpus</taxon>
    </lineage>
</organism>
<feature type="compositionally biased region" description="Basic and acidic residues" evidence="1">
    <location>
        <begin position="226"/>
        <end position="235"/>
    </location>
</feature>
<accession>D8LJ93</accession>
<dbReference type="EMBL" id="FN648420">
    <property type="protein sequence ID" value="CBN76977.1"/>
    <property type="molecule type" value="Genomic_DNA"/>
</dbReference>
<name>D8LJ93_ECTSI</name>
<protein>
    <submittedName>
        <fullName evidence="2">Uncharacterized protein</fullName>
    </submittedName>
</protein>
<dbReference type="AlphaFoldDB" id="D8LJ93"/>
<feature type="region of interest" description="Disordered" evidence="1">
    <location>
        <begin position="42"/>
        <end position="201"/>
    </location>
</feature>
<keyword evidence="3" id="KW-1185">Reference proteome</keyword>
<feature type="compositionally biased region" description="Low complexity" evidence="1">
    <location>
        <begin position="106"/>
        <end position="145"/>
    </location>
</feature>